<dbReference type="GO" id="GO:0006974">
    <property type="term" value="P:DNA damage response"/>
    <property type="evidence" value="ECO:0007669"/>
    <property type="project" value="InterPro"/>
</dbReference>
<dbReference type="GO" id="GO:0004222">
    <property type="term" value="F:metalloendopeptidase activity"/>
    <property type="evidence" value="ECO:0007669"/>
    <property type="project" value="InterPro"/>
</dbReference>
<dbReference type="PANTHER" id="PTHR21220:SF0">
    <property type="entry name" value="DNA-DEPENDENT METALLOPROTEASE SPRTN"/>
    <property type="match status" value="1"/>
</dbReference>
<comment type="caution">
    <text evidence="2">The sequence shown here is derived from an EMBL/GenBank/DDBJ whole genome shotgun (WGS) entry which is preliminary data.</text>
</comment>
<accession>A0A098YQR2</accession>
<name>A0A098YQR2_9BACT</name>
<dbReference type="Pfam" id="PF10263">
    <property type="entry name" value="SprT-like"/>
    <property type="match status" value="1"/>
</dbReference>
<dbReference type="Proteomes" id="UP000029723">
    <property type="component" value="Unassembled WGS sequence"/>
</dbReference>
<evidence type="ECO:0000313" key="2">
    <source>
        <dbReference type="EMBL" id="KGI21592.1"/>
    </source>
</evidence>
<reference evidence="2 3" key="1">
    <citation type="submission" date="2014-07" db="EMBL/GenBank/DDBJ databases">
        <authorList>
            <person name="McCorrison J."/>
            <person name="Sanka R."/>
            <person name="Torralba M."/>
            <person name="Gillis M."/>
            <person name="Haft D.H."/>
            <person name="Methe B."/>
            <person name="Sutton G."/>
            <person name="Nelson K.E."/>
        </authorList>
    </citation>
    <scope>NUCLEOTIDE SEQUENCE [LARGE SCALE GENOMIC DNA]</scope>
    <source>
        <strain evidence="2 3">S9-PR14</strain>
    </source>
</reference>
<dbReference type="InterPro" id="IPR044245">
    <property type="entry name" value="Spartan"/>
</dbReference>
<dbReference type="AlphaFoldDB" id="A0A098YQR2"/>
<dbReference type="RefSeq" id="WP_036928339.1">
    <property type="nucleotide sequence ID" value="NZ_JRPQ01000141.1"/>
</dbReference>
<dbReference type="PANTHER" id="PTHR21220">
    <property type="entry name" value="DNA-DEPENDENT METALLOPROTEASE SPRTN"/>
    <property type="match status" value="1"/>
</dbReference>
<dbReference type="InterPro" id="IPR006640">
    <property type="entry name" value="SprT-like_domain"/>
</dbReference>
<dbReference type="GO" id="GO:0031593">
    <property type="term" value="F:polyubiquitin modification-dependent protein binding"/>
    <property type="evidence" value="ECO:0007669"/>
    <property type="project" value="TreeGrafter"/>
</dbReference>
<protein>
    <recommendedName>
        <fullName evidence="1">SprT-like domain-containing protein</fullName>
    </recommendedName>
</protein>
<organism evidence="2 3">
    <name type="scientific">Hoylesella timonensis S9-PR14</name>
    <dbReference type="NCBI Taxonomy" id="1401062"/>
    <lineage>
        <taxon>Bacteria</taxon>
        <taxon>Pseudomonadati</taxon>
        <taxon>Bacteroidota</taxon>
        <taxon>Bacteroidia</taxon>
        <taxon>Bacteroidales</taxon>
        <taxon>Prevotellaceae</taxon>
        <taxon>Hoylesella</taxon>
    </lineage>
</organism>
<gene>
    <name evidence="2" type="ORF">HMPREF9304_09680</name>
</gene>
<feature type="domain" description="SprT-like" evidence="1">
    <location>
        <begin position="7"/>
        <end position="115"/>
    </location>
</feature>
<dbReference type="OrthoDB" id="1082254at2"/>
<dbReference type="EMBL" id="JRPQ01000141">
    <property type="protein sequence ID" value="KGI21592.1"/>
    <property type="molecule type" value="Genomic_DNA"/>
</dbReference>
<sequence>MVDELWLEKWFHIFNHSYFEDILPLPRLQVSSSRTQLGSMSCKRKLTWRGITTCDYVIRISNYYDQTERQYQNVLLHEMIHYYISYKGICDTSPHGKVFCQIMHKLNQTYGWEIHVSSKRKAMISATKTNKKRSYLILFTEVDSRGCYLSVVHPHYFGTLVQSLSRIPAVKKYCWYTSSDSYFSDFPAVRTLRGRKISRAEWEKIEGKLKPLDIHSCHAG</sequence>
<evidence type="ECO:0000259" key="1">
    <source>
        <dbReference type="Pfam" id="PF10263"/>
    </source>
</evidence>
<evidence type="ECO:0000313" key="3">
    <source>
        <dbReference type="Proteomes" id="UP000029723"/>
    </source>
</evidence>
<dbReference type="GO" id="GO:0003697">
    <property type="term" value="F:single-stranded DNA binding"/>
    <property type="evidence" value="ECO:0007669"/>
    <property type="project" value="InterPro"/>
</dbReference>
<proteinExistence type="predicted"/>